<comment type="caution">
    <text evidence="1">The sequence shown here is derived from an EMBL/GenBank/DDBJ whole genome shotgun (WGS) entry which is preliminary data.</text>
</comment>
<protein>
    <submittedName>
        <fullName evidence="1">Uncharacterized protein</fullName>
    </submittedName>
</protein>
<evidence type="ECO:0000313" key="1">
    <source>
        <dbReference type="EMBL" id="OGZ10053.1"/>
    </source>
</evidence>
<sequence>MAMVRSRAIFATVAILAPLFFVGLPIARAEDGATPKKPLFSAEAKFSMEFNVLNSGSARTFVPFDVSAKEGAVTHTGHDVAREVNYNAVSMRFFGPYAEVSTNLYARHDAIYQTPKSIGLSVEMLFPLRFLSPDFRAGFCHESAHNLDTEKLGDRGTDMTGACGRFRFREGAWRYDAWGWWYFVDHDVAPVHVVTNHAGTFRRDDLGFTKRMFGIEARSSSRLFDSFAHLTVRADDGGPKSASAGYEMLHALDATLSLGGFIATNHNFHEREKFGGEEMLLGAKVEIHFGK</sequence>
<evidence type="ECO:0000313" key="2">
    <source>
        <dbReference type="Proteomes" id="UP000178099"/>
    </source>
</evidence>
<name>A0A1G2D926_9BACT</name>
<dbReference type="Proteomes" id="UP000178099">
    <property type="component" value="Unassembled WGS sequence"/>
</dbReference>
<proteinExistence type="predicted"/>
<organism evidence="1 2">
    <name type="scientific">Candidatus Lloydbacteria bacterium RIFCSPHIGHO2_02_FULL_51_22</name>
    <dbReference type="NCBI Taxonomy" id="1798663"/>
    <lineage>
        <taxon>Bacteria</taxon>
        <taxon>Candidatus Lloydiibacteriota</taxon>
    </lineage>
</organism>
<dbReference type="AlphaFoldDB" id="A0A1G2D926"/>
<gene>
    <name evidence="1" type="ORF">A3D67_04010</name>
</gene>
<accession>A0A1G2D926</accession>
<reference evidence="1 2" key="1">
    <citation type="journal article" date="2016" name="Nat. Commun.">
        <title>Thousands of microbial genomes shed light on interconnected biogeochemical processes in an aquifer system.</title>
        <authorList>
            <person name="Anantharaman K."/>
            <person name="Brown C.T."/>
            <person name="Hug L.A."/>
            <person name="Sharon I."/>
            <person name="Castelle C.J."/>
            <person name="Probst A.J."/>
            <person name="Thomas B.C."/>
            <person name="Singh A."/>
            <person name="Wilkins M.J."/>
            <person name="Karaoz U."/>
            <person name="Brodie E.L."/>
            <person name="Williams K.H."/>
            <person name="Hubbard S.S."/>
            <person name="Banfield J.F."/>
        </authorList>
    </citation>
    <scope>NUCLEOTIDE SEQUENCE [LARGE SCALE GENOMIC DNA]</scope>
</reference>
<dbReference type="EMBL" id="MHLN01000044">
    <property type="protein sequence ID" value="OGZ10053.1"/>
    <property type="molecule type" value="Genomic_DNA"/>
</dbReference>